<sequence>MLSRRSLPDVAESRDCASDEGAPPRGSRLQSMGHRSGEPHASATPRLGPDIMRQLSLLTGFLRAAFAVRVLRYALVGGCAALLQVCLLTLFIELADMNAVVASTLALSISVMVNYSLQHRVTFRSKSKHTVAAPRFVVLALCTLAANAVLFNSLLAVLPYIAAQIVTLGAIFPVNYYLNRTLTFRI</sequence>
<evidence type="ECO:0000256" key="2">
    <source>
        <dbReference type="ARBA" id="ARBA00009399"/>
    </source>
</evidence>
<evidence type="ECO:0000313" key="10">
    <source>
        <dbReference type="Proteomes" id="UP000439983"/>
    </source>
</evidence>
<dbReference type="Proteomes" id="UP000439983">
    <property type="component" value="Unassembled WGS sequence"/>
</dbReference>
<dbReference type="InterPro" id="IPR051401">
    <property type="entry name" value="GtrA_CellWall_Glycosyl"/>
</dbReference>
<evidence type="ECO:0000256" key="5">
    <source>
        <dbReference type="ARBA" id="ARBA00023136"/>
    </source>
</evidence>
<evidence type="ECO:0000259" key="8">
    <source>
        <dbReference type="Pfam" id="PF04138"/>
    </source>
</evidence>
<accession>A0A6N7LGS0</accession>
<evidence type="ECO:0000313" key="9">
    <source>
        <dbReference type="EMBL" id="MQX15944.1"/>
    </source>
</evidence>
<name>A0A6N7LGS0_SINTE</name>
<proteinExistence type="inferred from homology"/>
<dbReference type="PANTHER" id="PTHR38459">
    <property type="entry name" value="PROPHAGE BACTOPRENOL-LINKED GLUCOSE TRANSLOCASE HOMOLOG"/>
    <property type="match status" value="1"/>
</dbReference>
<comment type="subcellular location">
    <subcellularLocation>
        <location evidence="1">Membrane</location>
        <topology evidence="1">Multi-pass membrane protein</topology>
    </subcellularLocation>
</comment>
<gene>
    <name evidence="9" type="ORF">GHK62_14610</name>
</gene>
<dbReference type="OrthoDB" id="8419942at2"/>
<feature type="transmembrane region" description="Helical" evidence="7">
    <location>
        <begin position="70"/>
        <end position="92"/>
    </location>
</feature>
<comment type="caution">
    <text evidence="9">The sequence shown here is derived from an EMBL/GenBank/DDBJ whole genome shotgun (WGS) entry which is preliminary data.</text>
</comment>
<keyword evidence="4 7" id="KW-1133">Transmembrane helix</keyword>
<keyword evidence="10" id="KW-1185">Reference proteome</keyword>
<organism evidence="9 10">
    <name type="scientific">Sinorhizobium terangae</name>
    <dbReference type="NCBI Taxonomy" id="110322"/>
    <lineage>
        <taxon>Bacteria</taxon>
        <taxon>Pseudomonadati</taxon>
        <taxon>Pseudomonadota</taxon>
        <taxon>Alphaproteobacteria</taxon>
        <taxon>Hyphomicrobiales</taxon>
        <taxon>Rhizobiaceae</taxon>
        <taxon>Sinorhizobium/Ensifer group</taxon>
        <taxon>Sinorhizobium</taxon>
    </lineage>
</organism>
<feature type="transmembrane region" description="Helical" evidence="7">
    <location>
        <begin position="157"/>
        <end position="178"/>
    </location>
</feature>
<dbReference type="EMBL" id="WITC01000057">
    <property type="protein sequence ID" value="MQX15944.1"/>
    <property type="molecule type" value="Genomic_DNA"/>
</dbReference>
<protein>
    <recommendedName>
        <fullName evidence="8">GtrA/DPMS transmembrane domain-containing protein</fullName>
    </recommendedName>
</protein>
<comment type="similarity">
    <text evidence="2">Belongs to the GtrA family.</text>
</comment>
<dbReference type="Pfam" id="PF04138">
    <property type="entry name" value="GtrA_DPMS_TM"/>
    <property type="match status" value="1"/>
</dbReference>
<evidence type="ECO:0000256" key="4">
    <source>
        <dbReference type="ARBA" id="ARBA00022989"/>
    </source>
</evidence>
<evidence type="ECO:0000256" key="3">
    <source>
        <dbReference type="ARBA" id="ARBA00022692"/>
    </source>
</evidence>
<dbReference type="InterPro" id="IPR007267">
    <property type="entry name" value="GtrA_DPMS_TM"/>
</dbReference>
<evidence type="ECO:0000256" key="6">
    <source>
        <dbReference type="SAM" id="MobiDB-lite"/>
    </source>
</evidence>
<reference evidence="9 10" key="1">
    <citation type="journal article" date="2013" name="Genome Biol.">
        <title>Comparative genomics of the core and accessory genomes of 48 Sinorhizobium strains comprising five genospecies.</title>
        <authorList>
            <person name="Sugawara M."/>
            <person name="Epstein B."/>
            <person name="Badgley B.D."/>
            <person name="Unno T."/>
            <person name="Xu L."/>
            <person name="Reese J."/>
            <person name="Gyaneshwar P."/>
            <person name="Denny R."/>
            <person name="Mudge J."/>
            <person name="Bharti A.K."/>
            <person name="Farmer A.D."/>
            <person name="May G.D."/>
            <person name="Woodward J.E."/>
            <person name="Medigue C."/>
            <person name="Vallenet D."/>
            <person name="Lajus A."/>
            <person name="Rouy Z."/>
            <person name="Martinez-Vaz B."/>
            <person name="Tiffin P."/>
            <person name="Young N.D."/>
            <person name="Sadowsky M.J."/>
        </authorList>
    </citation>
    <scope>NUCLEOTIDE SEQUENCE [LARGE SCALE GENOMIC DNA]</scope>
    <source>
        <strain evidence="9 10">USDA4894</strain>
    </source>
</reference>
<feature type="transmembrane region" description="Helical" evidence="7">
    <location>
        <begin position="98"/>
        <end position="117"/>
    </location>
</feature>
<feature type="transmembrane region" description="Helical" evidence="7">
    <location>
        <begin position="129"/>
        <end position="151"/>
    </location>
</feature>
<dbReference type="GO" id="GO:0000271">
    <property type="term" value="P:polysaccharide biosynthetic process"/>
    <property type="evidence" value="ECO:0007669"/>
    <property type="project" value="InterPro"/>
</dbReference>
<dbReference type="GO" id="GO:0005886">
    <property type="term" value="C:plasma membrane"/>
    <property type="evidence" value="ECO:0007669"/>
    <property type="project" value="TreeGrafter"/>
</dbReference>
<dbReference type="PANTHER" id="PTHR38459:SF1">
    <property type="entry name" value="PROPHAGE BACTOPRENOL-LINKED GLUCOSE TRANSLOCASE HOMOLOG"/>
    <property type="match status" value="1"/>
</dbReference>
<evidence type="ECO:0000256" key="1">
    <source>
        <dbReference type="ARBA" id="ARBA00004141"/>
    </source>
</evidence>
<evidence type="ECO:0000256" key="7">
    <source>
        <dbReference type="SAM" id="Phobius"/>
    </source>
</evidence>
<dbReference type="AlphaFoldDB" id="A0A6N7LGS0"/>
<feature type="region of interest" description="Disordered" evidence="6">
    <location>
        <begin position="1"/>
        <end position="47"/>
    </location>
</feature>
<keyword evidence="3 7" id="KW-0812">Transmembrane</keyword>
<keyword evidence="5 7" id="KW-0472">Membrane</keyword>
<feature type="domain" description="GtrA/DPMS transmembrane" evidence="8">
    <location>
        <begin position="72"/>
        <end position="184"/>
    </location>
</feature>